<dbReference type="Pfam" id="PF02195">
    <property type="entry name" value="ParB_N"/>
    <property type="match status" value="1"/>
</dbReference>
<dbReference type="InterPro" id="IPR003115">
    <property type="entry name" value="ParB_N"/>
</dbReference>
<evidence type="ECO:0000313" key="3">
    <source>
        <dbReference type="EMBL" id="SFJ33590.1"/>
    </source>
</evidence>
<dbReference type="SUPFAM" id="SSF110849">
    <property type="entry name" value="ParB/Sulfiredoxin"/>
    <property type="match status" value="1"/>
</dbReference>
<dbReference type="SMART" id="SM00470">
    <property type="entry name" value="ParB"/>
    <property type="match status" value="1"/>
</dbReference>
<evidence type="ECO:0000259" key="2">
    <source>
        <dbReference type="SMART" id="SM00470"/>
    </source>
</evidence>
<dbReference type="OrthoDB" id="3176965at2"/>
<feature type="domain" description="ParB-like N-terminal" evidence="2">
    <location>
        <begin position="10"/>
        <end position="96"/>
    </location>
</feature>
<reference evidence="3 4" key="1">
    <citation type="submission" date="2016-10" db="EMBL/GenBank/DDBJ databases">
        <authorList>
            <person name="de Groot N.N."/>
        </authorList>
    </citation>
    <scope>NUCLEOTIDE SEQUENCE [LARGE SCALE GENOMIC DNA]</scope>
    <source>
        <strain evidence="3 4">CGMCC 1.11156</strain>
    </source>
</reference>
<dbReference type="EMBL" id="FOQG01000025">
    <property type="protein sequence ID" value="SFJ33590.1"/>
    <property type="molecule type" value="Genomic_DNA"/>
</dbReference>
<keyword evidence="4" id="KW-1185">Reference proteome</keyword>
<dbReference type="InterPro" id="IPR050336">
    <property type="entry name" value="Chromosome_partition/occlusion"/>
</dbReference>
<dbReference type="GO" id="GO:0007059">
    <property type="term" value="P:chromosome segregation"/>
    <property type="evidence" value="ECO:0007669"/>
    <property type="project" value="TreeGrafter"/>
</dbReference>
<proteinExistence type="predicted"/>
<dbReference type="PANTHER" id="PTHR33375:SF1">
    <property type="entry name" value="CHROMOSOME-PARTITIONING PROTEIN PARB-RELATED"/>
    <property type="match status" value="1"/>
</dbReference>
<dbReference type="STRING" id="1005945.SAMN05216561_12546"/>
<dbReference type="GO" id="GO:0005694">
    <property type="term" value="C:chromosome"/>
    <property type="evidence" value="ECO:0007669"/>
    <property type="project" value="TreeGrafter"/>
</dbReference>
<dbReference type="Proteomes" id="UP000198649">
    <property type="component" value="Unassembled WGS sequence"/>
</dbReference>
<protein>
    <submittedName>
        <fullName evidence="3">Chromosome partitioning protein, ParB family</fullName>
    </submittedName>
</protein>
<accession>A0A1I3QIJ6</accession>
<dbReference type="RefSeq" id="WP_091117280.1">
    <property type="nucleotide sequence ID" value="NZ_BKAF01000035.1"/>
</dbReference>
<dbReference type="Gene3D" id="3.90.1530.30">
    <property type="match status" value="1"/>
</dbReference>
<evidence type="ECO:0000313" key="4">
    <source>
        <dbReference type="Proteomes" id="UP000198649"/>
    </source>
</evidence>
<evidence type="ECO:0000256" key="1">
    <source>
        <dbReference type="SAM" id="MobiDB-lite"/>
    </source>
</evidence>
<feature type="region of interest" description="Disordered" evidence="1">
    <location>
        <begin position="124"/>
        <end position="159"/>
    </location>
</feature>
<dbReference type="PANTHER" id="PTHR33375">
    <property type="entry name" value="CHROMOSOME-PARTITIONING PROTEIN PARB-RELATED"/>
    <property type="match status" value="1"/>
</dbReference>
<sequence>MSDTTGHIDLERTVESISVGVRHRTNPEEDLAPLMRSIERLGLLQPVTITPDGVLICGHRRLAAVKRLGWRTLRVWVRVGLSDDLTRLLAEQDENAMHKPLSPLDAAALYRELKDLLSEDAARRQRASQFGADEPDTEGPAGGLDSRPPQLGQGKSARQAALHVTQTASHTRLEQICEMEQIASDRDRPAALRKVAEFELEQIRQGGAVDPSYQRVKAAVRAAPTKNPDDSQDALEALAEAALARAKEDRARRIRENRLKRAAAAERARRSVRSFVLMWADLQGWTEHYDAVEVGQQLSDADWVMFERIVQETCAFADSARSERGLKSA</sequence>
<gene>
    <name evidence="3" type="ORF">SAMN05216561_12546</name>
</gene>
<dbReference type="GO" id="GO:0045881">
    <property type="term" value="P:positive regulation of sporulation resulting in formation of a cellular spore"/>
    <property type="evidence" value="ECO:0007669"/>
    <property type="project" value="TreeGrafter"/>
</dbReference>
<organism evidence="3 4">
    <name type="scientific">Nocardioides psychrotolerans</name>
    <dbReference type="NCBI Taxonomy" id="1005945"/>
    <lineage>
        <taxon>Bacteria</taxon>
        <taxon>Bacillati</taxon>
        <taxon>Actinomycetota</taxon>
        <taxon>Actinomycetes</taxon>
        <taxon>Propionibacteriales</taxon>
        <taxon>Nocardioidaceae</taxon>
        <taxon>Nocardioides</taxon>
    </lineage>
</organism>
<dbReference type="AlphaFoldDB" id="A0A1I3QIJ6"/>
<dbReference type="InterPro" id="IPR036086">
    <property type="entry name" value="ParB/Sulfiredoxin_sf"/>
</dbReference>
<name>A0A1I3QIJ6_9ACTN</name>